<evidence type="ECO:0000313" key="4">
    <source>
        <dbReference type="Proteomes" id="UP000179266"/>
    </source>
</evidence>
<dbReference type="CDD" id="cd17470">
    <property type="entry name" value="T3SS_Flik_C"/>
    <property type="match status" value="1"/>
</dbReference>
<protein>
    <recommendedName>
        <fullName evidence="2">Flagellar hook-length control protein-like C-terminal domain-containing protein</fullName>
    </recommendedName>
</protein>
<feature type="compositionally biased region" description="Polar residues" evidence="1">
    <location>
        <begin position="49"/>
        <end position="63"/>
    </location>
</feature>
<feature type="region of interest" description="Disordered" evidence="1">
    <location>
        <begin position="710"/>
        <end position="745"/>
    </location>
</feature>
<dbReference type="EMBL" id="MGDD01000212">
    <property type="protein sequence ID" value="OGL44683.1"/>
    <property type="molecule type" value="Genomic_DNA"/>
</dbReference>
<dbReference type="Pfam" id="PF02120">
    <property type="entry name" value="Flg_hook"/>
    <property type="match status" value="1"/>
</dbReference>
<dbReference type="AlphaFoldDB" id="A0A1F7RT19"/>
<reference evidence="3 4" key="1">
    <citation type="journal article" date="2016" name="Nat. Commun.">
        <title>Thousands of microbial genomes shed light on interconnected biogeochemical processes in an aquifer system.</title>
        <authorList>
            <person name="Anantharaman K."/>
            <person name="Brown C.T."/>
            <person name="Hug L.A."/>
            <person name="Sharon I."/>
            <person name="Castelle C.J."/>
            <person name="Probst A.J."/>
            <person name="Thomas B.C."/>
            <person name="Singh A."/>
            <person name="Wilkins M.J."/>
            <person name="Karaoz U."/>
            <person name="Brodie E.L."/>
            <person name="Williams K.H."/>
            <person name="Hubbard S.S."/>
            <person name="Banfield J.F."/>
        </authorList>
    </citation>
    <scope>NUCLEOTIDE SEQUENCE [LARGE SCALE GENOMIC DNA]</scope>
</reference>
<feature type="compositionally biased region" description="Basic and acidic residues" evidence="1">
    <location>
        <begin position="710"/>
        <end position="721"/>
    </location>
</feature>
<dbReference type="Proteomes" id="UP000179266">
    <property type="component" value="Unassembled WGS sequence"/>
</dbReference>
<name>A0A1F7RT19_9BACT</name>
<feature type="compositionally biased region" description="Polar residues" evidence="1">
    <location>
        <begin position="724"/>
        <end position="745"/>
    </location>
</feature>
<feature type="region of interest" description="Disordered" evidence="1">
    <location>
        <begin position="345"/>
        <end position="369"/>
    </location>
</feature>
<evidence type="ECO:0000313" key="3">
    <source>
        <dbReference type="EMBL" id="OGL44683.1"/>
    </source>
</evidence>
<dbReference type="PANTHER" id="PTHR37533">
    <property type="entry name" value="FLAGELLAR HOOK-LENGTH CONTROL PROTEIN"/>
    <property type="match status" value="1"/>
</dbReference>
<gene>
    <name evidence="3" type="ORF">A2161_16180</name>
</gene>
<evidence type="ECO:0000259" key="2">
    <source>
        <dbReference type="Pfam" id="PF02120"/>
    </source>
</evidence>
<proteinExistence type="predicted"/>
<comment type="caution">
    <text evidence="3">The sequence shown here is derived from an EMBL/GenBank/DDBJ whole genome shotgun (WGS) entry which is preliminary data.</text>
</comment>
<dbReference type="Gene3D" id="3.30.750.140">
    <property type="match status" value="1"/>
</dbReference>
<dbReference type="InterPro" id="IPR052563">
    <property type="entry name" value="FliK"/>
</dbReference>
<dbReference type="InterPro" id="IPR021136">
    <property type="entry name" value="Flagellar_hook_control-like_C"/>
</dbReference>
<sequence length="931" mass="105140">MEQEIKISILQTFENNPHKIISSSHNLNERNQTFQNVLSSFDLDENENQTDSQTSDPGKNLKNQKNKLIFDSVNNNRFSEKDSGNHKSVLIYPVSKENIRENHSEEGKIIQLNNSQKSDDLPSDYYSDCETPDDNILLIFESENLNNASNKVEDGAAEENNLITDFADLNKYKVYDSNMTFVNAEIESNNVSRDTKTSRNINSFAELSLTNESAMENWHNKNQIPGFISDQPENLSVKVESNETSESAYARDMVISRIVNPPALEFFQESSSEPSLHRDSNNTLVEIVQESANTRNNQISDTNTTEMEKTIQNKDAGLNVDGLTVEKNQETKFNILLDRNFITETDSSNSNNKLTDKNKSSRSTDVNYGTNKTEVYPGFLNVKGKTSQEISSQNGIFHSDIKEFINFRNNTNPNDRITELHEQQIFAKTTDNKNSINNDVISVPYKQSAEIETEFQFNGMHKLDSRLIEQTLQNEQELFLKNFIFSTENVETESNSKSETNIGIGNKDSVRDQNESITDNMNLKAVPEKQPEKFNTGNAFTLKQFSSLFQKLMGEGSLLTAGKGLNGESNESFPWLTDETVRKDQKLSALTESGMPTGNDGKTIFDAIKVKTIVYNLEGLQPGNENKNQISETKPDITLKTGSESNPLNANEKIQSHIDRSMFLKESLPLKPLSQVTRNFNNEIINEDGTIVHNAKPSNVPAGTFHRLHSEKGSEHDKAISETEPANSSSKTSPKTFPENETNVKNSDKFNIHELMKNPVNMPVGNSDSSTLKLNNLMETTQADSKIVKEMITSELLNRFPEILTNNKKEIVISLEPETLGKLKIFMEIKNNELVARIQTEHWTVKDLINSELPKLKEWFSQQDIQVKEFVVDINYSHDQHGHPTNNHSWEQNKNKSNESMPGLGDSTFFEQKPEPGTSHIDGSNLVNLVV</sequence>
<evidence type="ECO:0000256" key="1">
    <source>
        <dbReference type="SAM" id="MobiDB-lite"/>
    </source>
</evidence>
<dbReference type="PANTHER" id="PTHR37533:SF2">
    <property type="entry name" value="FLAGELLAR HOOK-LENGTH CONTROL PROTEIN"/>
    <property type="match status" value="1"/>
</dbReference>
<organism evidence="3 4">
    <name type="scientific">Candidatus Schekmanbacteria bacterium RBG_13_48_7</name>
    <dbReference type="NCBI Taxonomy" id="1817878"/>
    <lineage>
        <taxon>Bacteria</taxon>
        <taxon>Candidatus Schekmaniibacteriota</taxon>
    </lineage>
</organism>
<feature type="domain" description="Flagellar hook-length control protein-like C-terminal" evidence="2">
    <location>
        <begin position="806"/>
        <end position="879"/>
    </location>
</feature>
<accession>A0A1F7RT19</accession>
<feature type="region of interest" description="Disordered" evidence="1">
    <location>
        <begin position="45"/>
        <end position="64"/>
    </location>
</feature>
<feature type="region of interest" description="Disordered" evidence="1">
    <location>
        <begin position="878"/>
        <end position="924"/>
    </location>
</feature>
<dbReference type="InterPro" id="IPR038610">
    <property type="entry name" value="FliK-like_C_sf"/>
</dbReference>